<organism evidence="2 3">
    <name type="scientific">Malaciobacter halophilus</name>
    <dbReference type="NCBI Taxonomy" id="197482"/>
    <lineage>
        <taxon>Bacteria</taxon>
        <taxon>Pseudomonadati</taxon>
        <taxon>Campylobacterota</taxon>
        <taxon>Epsilonproteobacteria</taxon>
        <taxon>Campylobacterales</taxon>
        <taxon>Arcobacteraceae</taxon>
        <taxon>Malaciobacter</taxon>
    </lineage>
</organism>
<proteinExistence type="predicted"/>
<feature type="chain" id="PRO_5014664612" description="Lipoprotein" evidence="1">
    <location>
        <begin position="22"/>
        <end position="144"/>
    </location>
</feature>
<name>A0A2N1J2B0_9BACT</name>
<evidence type="ECO:0000313" key="2">
    <source>
        <dbReference type="EMBL" id="PKI80703.1"/>
    </source>
</evidence>
<dbReference type="EMBL" id="NXIF01000029">
    <property type="protein sequence ID" value="PKI80703.1"/>
    <property type="molecule type" value="Genomic_DNA"/>
</dbReference>
<keyword evidence="1" id="KW-0732">Signal</keyword>
<dbReference type="KEGG" id="ahs:AHALO_0641"/>
<dbReference type="Proteomes" id="UP000233248">
    <property type="component" value="Unassembled WGS sequence"/>
</dbReference>
<dbReference type="RefSeq" id="WP_101184891.1">
    <property type="nucleotide sequence ID" value="NZ_CP031218.1"/>
</dbReference>
<sequence>MNRLVNISLVSITAIAFSACASSSANLSSVKGIDVEKVCSVQNNGIENVIQTAEKYNEIAKRNELEFRRLGVNNSDLIISVKEAIKTGANEVNPKDFKSKASKTKLPVEFAAHRACKFAISALTQANEAKTTWRLAVPGDGYEY</sequence>
<accession>A0A2N1J2B0</accession>
<feature type="signal peptide" evidence="1">
    <location>
        <begin position="1"/>
        <end position="21"/>
    </location>
</feature>
<evidence type="ECO:0000313" key="3">
    <source>
        <dbReference type="Proteomes" id="UP000233248"/>
    </source>
</evidence>
<protein>
    <recommendedName>
        <fullName evidence="4">Lipoprotein</fullName>
    </recommendedName>
</protein>
<dbReference type="AlphaFoldDB" id="A0A2N1J2B0"/>
<comment type="caution">
    <text evidence="2">The sequence shown here is derived from an EMBL/GenBank/DDBJ whole genome shotgun (WGS) entry which is preliminary data.</text>
</comment>
<keyword evidence="3" id="KW-1185">Reference proteome</keyword>
<dbReference type="PROSITE" id="PS51257">
    <property type="entry name" value="PROKAR_LIPOPROTEIN"/>
    <property type="match status" value="1"/>
</dbReference>
<evidence type="ECO:0000256" key="1">
    <source>
        <dbReference type="SAM" id="SignalP"/>
    </source>
</evidence>
<evidence type="ECO:0008006" key="4">
    <source>
        <dbReference type="Google" id="ProtNLM"/>
    </source>
</evidence>
<gene>
    <name evidence="2" type="ORF">CP960_07965</name>
</gene>
<dbReference type="OrthoDB" id="5346316at2"/>
<reference evidence="2 3" key="1">
    <citation type="submission" date="2017-09" db="EMBL/GenBank/DDBJ databases">
        <title>Genomics of the genus Arcobacter.</title>
        <authorList>
            <person name="Perez-Cataluna A."/>
            <person name="Figueras M.J."/>
            <person name="Salas-Masso N."/>
        </authorList>
    </citation>
    <scope>NUCLEOTIDE SEQUENCE [LARGE SCALE GENOMIC DNA]</scope>
    <source>
        <strain evidence="2 3">DSM 18005</strain>
    </source>
</reference>